<evidence type="ECO:0000256" key="1">
    <source>
        <dbReference type="SAM" id="Phobius"/>
    </source>
</evidence>
<keyword evidence="1" id="KW-0472">Membrane</keyword>
<evidence type="ECO:0008006" key="4">
    <source>
        <dbReference type="Google" id="ProtNLM"/>
    </source>
</evidence>
<dbReference type="RefSeq" id="WP_104388430.1">
    <property type="nucleotide sequence ID" value="NZ_PGEM01000102.1"/>
</dbReference>
<dbReference type="InterPro" id="IPR021484">
    <property type="entry name" value="DUF3137"/>
</dbReference>
<keyword evidence="1" id="KW-1133">Transmembrane helix</keyword>
<name>A0A2S6CSE7_9CYAN</name>
<accession>A0A2S6CSE7</accession>
<protein>
    <recommendedName>
        <fullName evidence="4">DUF3137 domain-containing protein</fullName>
    </recommendedName>
</protein>
<evidence type="ECO:0000313" key="2">
    <source>
        <dbReference type="EMBL" id="PPJ62688.1"/>
    </source>
</evidence>
<keyword evidence="3" id="KW-1185">Reference proteome</keyword>
<dbReference type="OrthoDB" id="9817427at2"/>
<feature type="transmembrane region" description="Helical" evidence="1">
    <location>
        <begin position="37"/>
        <end position="64"/>
    </location>
</feature>
<comment type="caution">
    <text evidence="2">The sequence shown here is derived from an EMBL/GenBank/DDBJ whole genome shotgun (WGS) entry which is preliminary data.</text>
</comment>
<dbReference type="Pfam" id="PF11335">
    <property type="entry name" value="DUF3137"/>
    <property type="match status" value="1"/>
</dbReference>
<gene>
    <name evidence="2" type="ORF">CUN59_14070</name>
</gene>
<proteinExistence type="predicted"/>
<dbReference type="EMBL" id="PGEM01000102">
    <property type="protein sequence ID" value="PPJ62688.1"/>
    <property type="molecule type" value="Genomic_DNA"/>
</dbReference>
<dbReference type="AlphaFoldDB" id="A0A2S6CSE7"/>
<organism evidence="2 3">
    <name type="scientific">Cuspidothrix issatschenkoi CHARLIE-1</name>
    <dbReference type="NCBI Taxonomy" id="2052836"/>
    <lineage>
        <taxon>Bacteria</taxon>
        <taxon>Bacillati</taxon>
        <taxon>Cyanobacteriota</taxon>
        <taxon>Cyanophyceae</taxon>
        <taxon>Nostocales</taxon>
        <taxon>Aphanizomenonaceae</taxon>
        <taxon>Cuspidothrix</taxon>
    </lineage>
</organism>
<reference evidence="2 3" key="1">
    <citation type="submission" date="2018-02" db="EMBL/GenBank/DDBJ databases">
        <title>Discovery of a pederin family compound in a non-symbiotic bloom-forming cyanobacterium.</title>
        <authorList>
            <person name="Kust A."/>
            <person name="Mares J."/>
            <person name="Jokela J."/>
            <person name="Urajova P."/>
            <person name="Hajek J."/>
            <person name="Saurav K."/>
            <person name="Voracova K."/>
            <person name="Fewer D.P."/>
            <person name="Haapaniemi E."/>
            <person name="Permi P."/>
            <person name="Rehakova K."/>
            <person name="Sivonen K."/>
            <person name="Hrouzek P."/>
        </authorList>
    </citation>
    <scope>NUCLEOTIDE SEQUENCE [LARGE SCALE GENOMIC DNA]</scope>
    <source>
        <strain evidence="2 3">CHARLIE-1</strain>
    </source>
</reference>
<feature type="transmembrane region" description="Helical" evidence="1">
    <location>
        <begin position="70"/>
        <end position="87"/>
    </location>
</feature>
<evidence type="ECO:0000313" key="3">
    <source>
        <dbReference type="Proteomes" id="UP000239589"/>
    </source>
</evidence>
<sequence length="411" mass="48102">MNEKHSYAVESLFTGNGFNTRLMEVEKARQEKIKNQLIFGGLILTARIIMGILGCSILTFIILFFVDSGFSYILVSLVCSGVIYGLMRGIDWAKNRIDFFVRKYNNILFYLRKDAIEGFVKIIFPDAEQIIFEPQISSRNQMQPILASLFYNKLYKYTEKNTLSFTINKRPFYMADVEPVYILNSQKESIEIDKFVDRYDRRIVCYFKGVVYQMEYEKENLNSDFLTVMIPKKAAPSPTKKIREDRKTMTVSKDYPRLELLSRDKRSPERFMQRGFEEYSVENMEIEDNFYVFTNNENASRKLLSYRFMEKIVEITSPKKAETSQPKVVQFLLGNQENAPNLWMQFINITRQNNKPLQKFTVVTTNQNLTFFELTGEKSCKLDNFLHNFQELENILSSIITALNIVPTTGN</sequence>
<keyword evidence="1" id="KW-0812">Transmembrane</keyword>
<dbReference type="Proteomes" id="UP000239589">
    <property type="component" value="Unassembled WGS sequence"/>
</dbReference>